<dbReference type="GeneID" id="6750053"/>
<evidence type="ECO:0000256" key="1">
    <source>
        <dbReference type="ARBA" id="ARBA00010605"/>
    </source>
</evidence>
<protein>
    <recommendedName>
        <fullName evidence="4">Large ribosomal subunit protein bL9m</fullName>
    </recommendedName>
    <alternativeName>
        <fullName evidence="5">39S ribosomal protein L9, mitochondrial</fullName>
    </alternativeName>
</protein>
<sequence length="251" mass="28139">MLYLMTAISVLIASVVVAISPSINMISAICKSYNTFFKLGCNFCQRSSGVNVSNVTFMSTGYFAMKKKERMRKNLLGIGKKKRDSGLIFVVLKKAVEGLGKKHQVVQVKRGYATNFLIPTRSALYATRENLFKCGISMTPRRAAIAALDLTKNKKSPTDKLLKYLAQKPLEIEVSRDADWTINKYVVAQEYQRKLQLHVPLQSLVMPQPFQTFGLHEVKIKVNDKVGLVPVKVNIVKHVPKTKQTEETTAS</sequence>
<dbReference type="InParanoid" id="B3RM54"/>
<dbReference type="Gene3D" id="3.40.5.10">
    <property type="entry name" value="Ribosomal protein L9, N-terminal domain"/>
    <property type="match status" value="1"/>
</dbReference>
<evidence type="ECO:0000256" key="4">
    <source>
        <dbReference type="ARBA" id="ARBA00035194"/>
    </source>
</evidence>
<keyword evidence="6" id="KW-0732">Signal</keyword>
<dbReference type="GO" id="GO:1990904">
    <property type="term" value="C:ribonucleoprotein complex"/>
    <property type="evidence" value="ECO:0007669"/>
    <property type="project" value="UniProtKB-KW"/>
</dbReference>
<proteinExistence type="inferred from homology"/>
<dbReference type="GO" id="GO:0005840">
    <property type="term" value="C:ribosome"/>
    <property type="evidence" value="ECO:0007669"/>
    <property type="project" value="UniProtKB-KW"/>
</dbReference>
<name>B3RM54_TRIAD</name>
<evidence type="ECO:0000256" key="3">
    <source>
        <dbReference type="ARBA" id="ARBA00023274"/>
    </source>
</evidence>
<evidence type="ECO:0000256" key="5">
    <source>
        <dbReference type="ARBA" id="ARBA00035381"/>
    </source>
</evidence>
<dbReference type="InterPro" id="IPR020070">
    <property type="entry name" value="Ribosomal_bL9_N"/>
</dbReference>
<dbReference type="OMA" id="SHHENCK"/>
<feature type="signal peptide" evidence="6">
    <location>
        <begin position="1"/>
        <end position="18"/>
    </location>
</feature>
<keyword evidence="3" id="KW-0687">Ribonucleoprotein</keyword>
<dbReference type="InterPro" id="IPR000244">
    <property type="entry name" value="Ribosomal_bL9"/>
</dbReference>
<dbReference type="FunFam" id="3.40.5.10:FF:000017">
    <property type="entry name" value="50S ribosomal protein L9"/>
    <property type="match status" value="1"/>
</dbReference>
<dbReference type="CTD" id="6750053"/>
<gene>
    <name evidence="8" type="ORF">TRIADDRAFT_52240</name>
</gene>
<dbReference type="InterPro" id="IPR009027">
    <property type="entry name" value="Ribosomal_bL9/RNase_H1_N"/>
</dbReference>
<evidence type="ECO:0000256" key="6">
    <source>
        <dbReference type="SAM" id="SignalP"/>
    </source>
</evidence>
<dbReference type="KEGG" id="tad:TRIADDRAFT_52240"/>
<keyword evidence="2" id="KW-0689">Ribosomal protein</keyword>
<accession>B3RM54</accession>
<dbReference type="Pfam" id="PF01281">
    <property type="entry name" value="Ribosomal_L9_N"/>
    <property type="match status" value="1"/>
</dbReference>
<reference evidence="8 9" key="1">
    <citation type="journal article" date="2008" name="Nature">
        <title>The Trichoplax genome and the nature of placozoans.</title>
        <authorList>
            <person name="Srivastava M."/>
            <person name="Begovic E."/>
            <person name="Chapman J."/>
            <person name="Putnam N.H."/>
            <person name="Hellsten U."/>
            <person name="Kawashima T."/>
            <person name="Kuo A."/>
            <person name="Mitros T."/>
            <person name="Salamov A."/>
            <person name="Carpenter M.L."/>
            <person name="Signorovitch A.Y."/>
            <person name="Moreno M.A."/>
            <person name="Kamm K."/>
            <person name="Grimwood J."/>
            <person name="Schmutz J."/>
            <person name="Shapiro H."/>
            <person name="Grigoriev I.V."/>
            <person name="Buss L.W."/>
            <person name="Schierwater B."/>
            <person name="Dellaporta S.L."/>
            <person name="Rokhsar D.S."/>
        </authorList>
    </citation>
    <scope>NUCLEOTIDE SEQUENCE [LARGE SCALE GENOMIC DNA]</scope>
    <source>
        <strain evidence="8 9">Grell-BS-1999</strain>
    </source>
</reference>
<evidence type="ECO:0000313" key="8">
    <source>
        <dbReference type="EMBL" id="EDV28905.1"/>
    </source>
</evidence>
<dbReference type="PhylomeDB" id="B3RM54"/>
<dbReference type="GO" id="GO:0003735">
    <property type="term" value="F:structural constituent of ribosome"/>
    <property type="evidence" value="ECO:0007669"/>
    <property type="project" value="InterPro"/>
</dbReference>
<organism evidence="8 9">
    <name type="scientific">Trichoplax adhaerens</name>
    <name type="common">Trichoplax reptans</name>
    <dbReference type="NCBI Taxonomy" id="10228"/>
    <lineage>
        <taxon>Eukaryota</taxon>
        <taxon>Metazoa</taxon>
        <taxon>Placozoa</taxon>
        <taxon>Uniplacotomia</taxon>
        <taxon>Trichoplacea</taxon>
        <taxon>Trichoplacidae</taxon>
        <taxon>Trichoplax</taxon>
    </lineage>
</organism>
<dbReference type="AlphaFoldDB" id="B3RM54"/>
<evidence type="ECO:0000256" key="2">
    <source>
        <dbReference type="ARBA" id="ARBA00022980"/>
    </source>
</evidence>
<feature type="domain" description="Ribosomal protein L9" evidence="7">
    <location>
        <begin position="90"/>
        <end position="131"/>
    </location>
</feature>
<dbReference type="SUPFAM" id="SSF55658">
    <property type="entry name" value="L9 N-domain-like"/>
    <property type="match status" value="1"/>
</dbReference>
<dbReference type="HOGENOM" id="CLU_1108334_0_0_1"/>
<dbReference type="GO" id="GO:0005739">
    <property type="term" value="C:mitochondrion"/>
    <property type="evidence" value="ECO:0000318"/>
    <property type="project" value="GO_Central"/>
</dbReference>
<dbReference type="GO" id="GO:0006412">
    <property type="term" value="P:translation"/>
    <property type="evidence" value="ECO:0007669"/>
    <property type="project" value="InterPro"/>
</dbReference>
<dbReference type="PANTHER" id="PTHR21368">
    <property type="entry name" value="50S RIBOSOMAL PROTEIN L9"/>
    <property type="match status" value="1"/>
</dbReference>
<keyword evidence="9" id="KW-1185">Reference proteome</keyword>
<comment type="similarity">
    <text evidence="1">Belongs to the bacterial ribosomal protein bL9 family.</text>
</comment>
<evidence type="ECO:0000259" key="7">
    <source>
        <dbReference type="Pfam" id="PF01281"/>
    </source>
</evidence>
<feature type="chain" id="PRO_5002796750" description="Large ribosomal subunit protein bL9m" evidence="6">
    <location>
        <begin position="19"/>
        <end position="251"/>
    </location>
</feature>
<evidence type="ECO:0000313" key="9">
    <source>
        <dbReference type="Proteomes" id="UP000009022"/>
    </source>
</evidence>
<dbReference type="RefSeq" id="XP_002108107.1">
    <property type="nucleotide sequence ID" value="XM_002108071.1"/>
</dbReference>
<dbReference type="EMBL" id="DS985241">
    <property type="protein sequence ID" value="EDV28905.1"/>
    <property type="molecule type" value="Genomic_DNA"/>
</dbReference>
<dbReference type="OrthoDB" id="5555409at2759"/>
<dbReference type="Proteomes" id="UP000009022">
    <property type="component" value="Unassembled WGS sequence"/>
</dbReference>
<dbReference type="InterPro" id="IPR036935">
    <property type="entry name" value="Ribosomal_bL9_N_sf"/>
</dbReference>
<dbReference type="FunCoup" id="B3RM54">
    <property type="interactions" value="1509"/>
</dbReference>